<proteinExistence type="predicted"/>
<dbReference type="Proteomes" id="UP000243723">
    <property type="component" value="Unassembled WGS sequence"/>
</dbReference>
<protein>
    <submittedName>
        <fullName evidence="5">Delta(3,5)-Delta(2,4)-dienoyl-CoA isomerase, mitochondrial</fullName>
    </submittedName>
</protein>
<feature type="compositionally biased region" description="Basic and acidic residues" evidence="2">
    <location>
        <begin position="275"/>
        <end position="290"/>
    </location>
</feature>
<feature type="compositionally biased region" description="Gly residues" evidence="2">
    <location>
        <begin position="261"/>
        <end position="270"/>
    </location>
</feature>
<keyword evidence="5" id="KW-0413">Isomerase</keyword>
<name>A0A2P8AJT7_9PEZI</name>
<dbReference type="Pfam" id="PF14612">
    <property type="entry name" value="Ino80_Iec3"/>
    <property type="match status" value="1"/>
</dbReference>
<sequence length="361" mass="40485">MSEEDAMTDAPASAPATTDLTNETRPKYKSWRKKYRKMKTRFDDVMKANSNMFKEEQKLESLAKRLQEQNDQLLDILLDLNLSLELPPELRYNVQYRSNQEYEGIRDLDSANRQLYDLHRMELEGRLPHSQVAQIRAAMEEKIASLDCTPLALLEKDIPHTTLDMSNKDTVNEIADPIAYLSPTHEAEYLDRLDVTYGDPLLSLGTSVPREKTPPSFANMTAREIERETELRNPLSVHNWLKKHNINITDAGDDKSDAGTPGAGKKGGGRNLAKKVGDRAVERARERDDGSPMSSAAGREGDLEEEMEDATPRGRRARDPDESYRPKGGRSGKSKRKREDGESRGASKKPKTSLGGATSDA</sequence>
<feature type="compositionally biased region" description="Low complexity" evidence="2">
    <location>
        <begin position="8"/>
        <end position="19"/>
    </location>
</feature>
<feature type="domain" description="INO80 complex subunit 3 N-terminal" evidence="3">
    <location>
        <begin position="29"/>
        <end position="96"/>
    </location>
</feature>
<accession>A0A2P8AJT7</accession>
<reference evidence="5 6" key="1">
    <citation type="submission" date="2017-05" db="EMBL/GenBank/DDBJ databases">
        <title>Draft genome sequence of Elsinoe australis.</title>
        <authorList>
            <person name="Cheng Q."/>
        </authorList>
    </citation>
    <scope>NUCLEOTIDE SEQUENCE [LARGE SCALE GENOMIC DNA]</scope>
    <source>
        <strain evidence="5 6">NL1</strain>
    </source>
</reference>
<dbReference type="OrthoDB" id="4095124at2759"/>
<keyword evidence="6" id="KW-1185">Reference proteome</keyword>
<dbReference type="InterPro" id="IPR032742">
    <property type="entry name" value="Iec3_N"/>
</dbReference>
<feature type="domain" description="INO80 complex subunit 3-like middle region" evidence="4">
    <location>
        <begin position="151"/>
        <end position="245"/>
    </location>
</feature>
<dbReference type="GO" id="GO:0016853">
    <property type="term" value="F:isomerase activity"/>
    <property type="evidence" value="ECO:0007669"/>
    <property type="project" value="UniProtKB-KW"/>
</dbReference>
<evidence type="ECO:0000256" key="2">
    <source>
        <dbReference type="SAM" id="MobiDB-lite"/>
    </source>
</evidence>
<dbReference type="AlphaFoldDB" id="A0A2P8AJT7"/>
<evidence type="ECO:0000259" key="3">
    <source>
        <dbReference type="Pfam" id="PF14612"/>
    </source>
</evidence>
<feature type="region of interest" description="Disordered" evidence="2">
    <location>
        <begin position="1"/>
        <end position="28"/>
    </location>
</feature>
<feature type="coiled-coil region" evidence="1">
    <location>
        <begin position="49"/>
        <end position="83"/>
    </location>
</feature>
<organism evidence="5 6">
    <name type="scientific">Elsinoe australis</name>
    <dbReference type="NCBI Taxonomy" id="40998"/>
    <lineage>
        <taxon>Eukaryota</taxon>
        <taxon>Fungi</taxon>
        <taxon>Dikarya</taxon>
        <taxon>Ascomycota</taxon>
        <taxon>Pezizomycotina</taxon>
        <taxon>Dothideomycetes</taxon>
        <taxon>Dothideomycetidae</taxon>
        <taxon>Myriangiales</taxon>
        <taxon>Elsinoaceae</taxon>
        <taxon>Elsinoe</taxon>
    </lineage>
</organism>
<feature type="compositionally biased region" description="Basic residues" evidence="2">
    <location>
        <begin position="327"/>
        <end position="336"/>
    </location>
</feature>
<gene>
    <name evidence="5" type="ORF">B9Z65_892</name>
</gene>
<dbReference type="Pfam" id="PF24244">
    <property type="entry name" value="Iec3-like_M"/>
    <property type="match status" value="1"/>
</dbReference>
<dbReference type="GO" id="GO:0006338">
    <property type="term" value="P:chromatin remodeling"/>
    <property type="evidence" value="ECO:0007669"/>
    <property type="project" value="InterPro"/>
</dbReference>
<feature type="region of interest" description="Disordered" evidence="2">
    <location>
        <begin position="248"/>
        <end position="361"/>
    </location>
</feature>
<evidence type="ECO:0000313" key="6">
    <source>
        <dbReference type="Proteomes" id="UP000243723"/>
    </source>
</evidence>
<dbReference type="STRING" id="40998.A0A2P8AJT7"/>
<evidence type="ECO:0000313" key="5">
    <source>
        <dbReference type="EMBL" id="PSK60742.1"/>
    </source>
</evidence>
<dbReference type="EMBL" id="NHZQ01000003">
    <property type="protein sequence ID" value="PSK60742.1"/>
    <property type="molecule type" value="Genomic_DNA"/>
</dbReference>
<comment type="caution">
    <text evidence="5">The sequence shown here is derived from an EMBL/GenBank/DDBJ whole genome shotgun (WGS) entry which is preliminary data.</text>
</comment>
<dbReference type="GO" id="GO:0031011">
    <property type="term" value="C:Ino80 complex"/>
    <property type="evidence" value="ECO:0007669"/>
    <property type="project" value="InterPro"/>
</dbReference>
<keyword evidence="1" id="KW-0175">Coiled coil</keyword>
<dbReference type="InterPro" id="IPR055449">
    <property type="entry name" value="Iec3-like_M"/>
</dbReference>
<evidence type="ECO:0000256" key="1">
    <source>
        <dbReference type="SAM" id="Coils"/>
    </source>
</evidence>
<evidence type="ECO:0000259" key="4">
    <source>
        <dbReference type="Pfam" id="PF24244"/>
    </source>
</evidence>